<evidence type="ECO:0000256" key="1">
    <source>
        <dbReference type="ARBA" id="ARBA00022448"/>
    </source>
</evidence>
<dbReference type="KEGG" id="ahu:A6A40_25630"/>
<dbReference type="PANTHER" id="PTHR45772">
    <property type="entry name" value="CONSERVED COMPONENT OF ABC TRANSPORTER FOR NATURAL AMINO ACIDS-RELATED"/>
    <property type="match status" value="1"/>
</dbReference>
<keyword evidence="6" id="KW-1185">Reference proteome</keyword>
<dbReference type="Pfam" id="PF12399">
    <property type="entry name" value="BCA_ABC_TP_C"/>
    <property type="match status" value="1"/>
</dbReference>
<dbReference type="EMBL" id="CP028906">
    <property type="protein sequence ID" value="AWB08407.1"/>
    <property type="molecule type" value="Genomic_DNA"/>
</dbReference>
<dbReference type="InterPro" id="IPR032823">
    <property type="entry name" value="BCA_ABC_TP_C"/>
</dbReference>
<dbReference type="PROSITE" id="PS00211">
    <property type="entry name" value="ABC_TRANSPORTER_1"/>
    <property type="match status" value="1"/>
</dbReference>
<proteinExistence type="predicted"/>
<evidence type="ECO:0000256" key="3">
    <source>
        <dbReference type="ARBA" id="ARBA00022840"/>
    </source>
</evidence>
<evidence type="ECO:0000313" key="6">
    <source>
        <dbReference type="Proteomes" id="UP000077405"/>
    </source>
</evidence>
<dbReference type="InterPro" id="IPR003439">
    <property type="entry name" value="ABC_transporter-like_ATP-bd"/>
</dbReference>
<gene>
    <name evidence="5" type="ORF">A6A40_25630</name>
</gene>
<dbReference type="GO" id="GO:0016887">
    <property type="term" value="F:ATP hydrolysis activity"/>
    <property type="evidence" value="ECO:0007669"/>
    <property type="project" value="InterPro"/>
</dbReference>
<name>A0A2R4VVG0_9PROT</name>
<reference evidence="5 6" key="1">
    <citation type="submission" date="2018-04" db="EMBL/GenBank/DDBJ databases">
        <title>Complete genome sequence of the nitrogen-fixing bacterium Azospirillum humicireducens type strain SgZ-5.</title>
        <authorList>
            <person name="Yu Z."/>
        </authorList>
    </citation>
    <scope>NUCLEOTIDE SEQUENCE [LARGE SCALE GENOMIC DNA]</scope>
    <source>
        <strain evidence="5 6">SgZ-5</strain>
        <plasmid evidence="5 6">pYZ5</plasmid>
    </source>
</reference>
<dbReference type="InterPro" id="IPR027417">
    <property type="entry name" value="P-loop_NTPase"/>
</dbReference>
<keyword evidence="2" id="KW-0547">Nucleotide-binding</keyword>
<dbReference type="PANTHER" id="PTHR45772:SF2">
    <property type="entry name" value="ABC TRANSPORTER ATP-BINDING PROTEIN"/>
    <property type="match status" value="1"/>
</dbReference>
<evidence type="ECO:0000313" key="5">
    <source>
        <dbReference type="EMBL" id="AWB08407.1"/>
    </source>
</evidence>
<keyword evidence="3 5" id="KW-0067">ATP-binding</keyword>
<dbReference type="InterPro" id="IPR003593">
    <property type="entry name" value="AAA+_ATPase"/>
</dbReference>
<dbReference type="PROSITE" id="PS50893">
    <property type="entry name" value="ABC_TRANSPORTER_2"/>
    <property type="match status" value="1"/>
</dbReference>
<geneLocation type="plasmid" evidence="5 6">
    <name>pYZ5</name>
</geneLocation>
<protein>
    <submittedName>
        <fullName evidence="5">Branched-chain amino acid ABC transporter ATP-binding protein</fullName>
    </submittedName>
</protein>
<evidence type="ECO:0000259" key="4">
    <source>
        <dbReference type="PROSITE" id="PS50893"/>
    </source>
</evidence>
<dbReference type="SUPFAM" id="SSF52540">
    <property type="entry name" value="P-loop containing nucleoside triphosphate hydrolases"/>
    <property type="match status" value="1"/>
</dbReference>
<dbReference type="InterPro" id="IPR017871">
    <property type="entry name" value="ABC_transporter-like_CS"/>
</dbReference>
<dbReference type="SMART" id="SM00382">
    <property type="entry name" value="AAA"/>
    <property type="match status" value="1"/>
</dbReference>
<feature type="domain" description="ABC transporter" evidence="4">
    <location>
        <begin position="17"/>
        <end position="258"/>
    </location>
</feature>
<dbReference type="AlphaFoldDB" id="A0A2R4VVG0"/>
<dbReference type="Proteomes" id="UP000077405">
    <property type="component" value="Plasmid pYZ5"/>
</dbReference>
<keyword evidence="5" id="KW-0614">Plasmid</keyword>
<dbReference type="OrthoDB" id="9779872at2"/>
<dbReference type="GO" id="GO:0005886">
    <property type="term" value="C:plasma membrane"/>
    <property type="evidence" value="ECO:0007669"/>
    <property type="project" value="TreeGrafter"/>
</dbReference>
<dbReference type="RefSeq" id="WP_108548666.1">
    <property type="nucleotide sequence ID" value="NZ_CP028906.1"/>
</dbReference>
<keyword evidence="1" id="KW-0813">Transport</keyword>
<dbReference type="CDD" id="cd03219">
    <property type="entry name" value="ABC_Mj1267_LivG_branched"/>
    <property type="match status" value="1"/>
</dbReference>
<accession>A0A2R4VVG0</accession>
<evidence type="ECO:0000256" key="2">
    <source>
        <dbReference type="ARBA" id="ARBA00022741"/>
    </source>
</evidence>
<organism evidence="5 6">
    <name type="scientific">Azospirillum humicireducens</name>
    <dbReference type="NCBI Taxonomy" id="1226968"/>
    <lineage>
        <taxon>Bacteria</taxon>
        <taxon>Pseudomonadati</taxon>
        <taxon>Pseudomonadota</taxon>
        <taxon>Alphaproteobacteria</taxon>
        <taxon>Rhodospirillales</taxon>
        <taxon>Azospirillaceae</taxon>
        <taxon>Azospirillum</taxon>
    </lineage>
</organism>
<sequence length="263" mass="28095">MSAQTAGIGTIGETKLLEVEGLSKNFGGLQVSSDISMTLRAGDRCALIGPNGAGKTTFVNLVTGVIPPSAGTIRLDGRDVTRLSAAERVRLGLIRSFQVARLFKSMTVREHLELAVLQRDRRTFRMFASVAKVAGLADEVAGLLDSMGLAAVAHTAVGSLAYGQQRLLEIALALAMKPKVLILDEPAAGVPHSESQRILDAIDRLPKDLAVLMIEHDMDLVFRFASSIVVLAQGRLLCSGTAKEIVADPRVREVYLGSRTNAH</sequence>
<dbReference type="InterPro" id="IPR051120">
    <property type="entry name" value="ABC_AA/LPS_Transport"/>
</dbReference>
<dbReference type="GO" id="GO:0005524">
    <property type="term" value="F:ATP binding"/>
    <property type="evidence" value="ECO:0007669"/>
    <property type="project" value="UniProtKB-KW"/>
</dbReference>
<dbReference type="Pfam" id="PF00005">
    <property type="entry name" value="ABC_tran"/>
    <property type="match status" value="1"/>
</dbReference>
<dbReference type="Gene3D" id="3.40.50.300">
    <property type="entry name" value="P-loop containing nucleotide triphosphate hydrolases"/>
    <property type="match status" value="1"/>
</dbReference>